<proteinExistence type="predicted"/>
<reference evidence="4" key="1">
    <citation type="journal article" date="2014" name="Int. J. Syst. Evol. Microbiol.">
        <title>Complete genome sequence of Corynebacterium casei LMG S-19264T (=DSM 44701T), isolated from a smear-ripened cheese.</title>
        <authorList>
            <consortium name="US DOE Joint Genome Institute (JGI-PGF)"/>
            <person name="Walter F."/>
            <person name="Albersmeier A."/>
            <person name="Kalinowski J."/>
            <person name="Ruckert C."/>
        </authorList>
    </citation>
    <scope>NUCLEOTIDE SEQUENCE</scope>
    <source>
        <strain evidence="4">CCM 8711</strain>
    </source>
</reference>
<dbReference type="EMBL" id="BMDO01000001">
    <property type="protein sequence ID" value="GGI49326.1"/>
    <property type="molecule type" value="Genomic_DNA"/>
</dbReference>
<evidence type="ECO:0000259" key="3">
    <source>
        <dbReference type="Pfam" id="PF13649"/>
    </source>
</evidence>
<dbReference type="InterPro" id="IPR041698">
    <property type="entry name" value="Methyltransf_25"/>
</dbReference>
<name>A0A917MZS8_9SPHI</name>
<evidence type="ECO:0000313" key="4">
    <source>
        <dbReference type="EMBL" id="GGI49326.1"/>
    </source>
</evidence>
<organism evidence="4 5">
    <name type="scientific">Mucilaginibacter galii</name>
    <dbReference type="NCBI Taxonomy" id="2005073"/>
    <lineage>
        <taxon>Bacteria</taxon>
        <taxon>Pseudomonadati</taxon>
        <taxon>Bacteroidota</taxon>
        <taxon>Sphingobacteriia</taxon>
        <taxon>Sphingobacteriales</taxon>
        <taxon>Sphingobacteriaceae</taxon>
        <taxon>Mucilaginibacter</taxon>
    </lineage>
</organism>
<feature type="domain" description="Methyltransferase" evidence="3">
    <location>
        <begin position="34"/>
        <end position="121"/>
    </location>
</feature>
<dbReference type="SUPFAM" id="SSF53335">
    <property type="entry name" value="S-adenosyl-L-methionine-dependent methyltransferases"/>
    <property type="match status" value="1"/>
</dbReference>
<dbReference type="CDD" id="cd02440">
    <property type="entry name" value="AdoMet_MTases"/>
    <property type="match status" value="1"/>
</dbReference>
<dbReference type="PANTHER" id="PTHR43861">
    <property type="entry name" value="TRANS-ACONITATE 2-METHYLTRANSFERASE-RELATED"/>
    <property type="match status" value="1"/>
</dbReference>
<reference evidence="4" key="2">
    <citation type="submission" date="2020-09" db="EMBL/GenBank/DDBJ databases">
        <authorList>
            <person name="Sun Q."/>
            <person name="Sedlacek I."/>
        </authorList>
    </citation>
    <scope>NUCLEOTIDE SEQUENCE</scope>
    <source>
        <strain evidence="4">CCM 8711</strain>
    </source>
</reference>
<gene>
    <name evidence="4" type="ORF">GCM10011425_05380</name>
</gene>
<dbReference type="InterPro" id="IPR029063">
    <property type="entry name" value="SAM-dependent_MTases_sf"/>
</dbReference>
<dbReference type="Proteomes" id="UP000662074">
    <property type="component" value="Unassembled WGS sequence"/>
</dbReference>
<evidence type="ECO:0000256" key="1">
    <source>
        <dbReference type="ARBA" id="ARBA00022603"/>
    </source>
</evidence>
<dbReference type="RefSeq" id="WP_188413540.1">
    <property type="nucleotide sequence ID" value="NZ_BMDO01000001.1"/>
</dbReference>
<dbReference type="Pfam" id="PF13649">
    <property type="entry name" value="Methyltransf_25"/>
    <property type="match status" value="1"/>
</dbReference>
<sequence>MKWNADLYDDKHSFVSQFGTSVLELLDAKPGETILDIGCGTGDLTKKIKDLGTEVTGNDYSPEMIAQARFKYPDIKFEVANAANFKGEYPFDAVFSNAALHWIHNPDGVIKSVYEALKPGGRFVAEMGGKGNVAKLRSTVKQVLVKHGYLQQAETQIWYFPSVGEYATRLERGGFRVTFAAHFDRKTPLQDGDQGVAKWIKMFGSQYFMGIPEEKQTPLIEEITALLEPHYNENGQWYADYKRLRFTAVKE</sequence>
<dbReference type="GO" id="GO:0008168">
    <property type="term" value="F:methyltransferase activity"/>
    <property type="evidence" value="ECO:0007669"/>
    <property type="project" value="UniProtKB-KW"/>
</dbReference>
<accession>A0A917MZS8</accession>
<dbReference type="AlphaFoldDB" id="A0A917MZS8"/>
<protein>
    <submittedName>
        <fullName evidence="4">SAM-dependent methyltransferase</fullName>
    </submittedName>
</protein>
<dbReference type="PANTHER" id="PTHR43861:SF1">
    <property type="entry name" value="TRANS-ACONITATE 2-METHYLTRANSFERASE"/>
    <property type="match status" value="1"/>
</dbReference>
<dbReference type="GO" id="GO:0032259">
    <property type="term" value="P:methylation"/>
    <property type="evidence" value="ECO:0007669"/>
    <property type="project" value="UniProtKB-KW"/>
</dbReference>
<comment type="caution">
    <text evidence="4">The sequence shown here is derived from an EMBL/GenBank/DDBJ whole genome shotgun (WGS) entry which is preliminary data.</text>
</comment>
<keyword evidence="1 4" id="KW-0489">Methyltransferase</keyword>
<keyword evidence="2" id="KW-0808">Transferase</keyword>
<evidence type="ECO:0000313" key="5">
    <source>
        <dbReference type="Proteomes" id="UP000662074"/>
    </source>
</evidence>
<evidence type="ECO:0000256" key="2">
    <source>
        <dbReference type="ARBA" id="ARBA00022679"/>
    </source>
</evidence>
<keyword evidence="5" id="KW-1185">Reference proteome</keyword>
<dbReference type="Gene3D" id="3.40.50.150">
    <property type="entry name" value="Vaccinia Virus protein VP39"/>
    <property type="match status" value="1"/>
</dbReference>